<dbReference type="PANTHER" id="PTHR35531:SF1">
    <property type="entry name" value="INNER MEMBRANE PROTEIN YBCI-RELATED"/>
    <property type="match status" value="1"/>
</dbReference>
<name>A0ABS8YHG4_9BACL</name>
<feature type="transmembrane region" description="Helical" evidence="1">
    <location>
        <begin position="120"/>
        <end position="145"/>
    </location>
</feature>
<dbReference type="InterPro" id="IPR007404">
    <property type="entry name" value="YdjM-like"/>
</dbReference>
<dbReference type="PANTHER" id="PTHR35531">
    <property type="entry name" value="INNER MEMBRANE PROTEIN YBCI-RELATED"/>
    <property type="match status" value="1"/>
</dbReference>
<dbReference type="Proteomes" id="UP001199916">
    <property type="component" value="Unassembled WGS sequence"/>
</dbReference>
<keyword evidence="1" id="KW-0812">Transmembrane</keyword>
<keyword evidence="1" id="KW-0472">Membrane</keyword>
<keyword evidence="3" id="KW-1185">Reference proteome</keyword>
<accession>A0ABS8YHG4</accession>
<gene>
    <name evidence="2" type="ORF">LQV63_11785</name>
</gene>
<feature type="transmembrane region" description="Helical" evidence="1">
    <location>
        <begin position="90"/>
        <end position="108"/>
    </location>
</feature>
<dbReference type="GO" id="GO:0016787">
    <property type="term" value="F:hydrolase activity"/>
    <property type="evidence" value="ECO:0007669"/>
    <property type="project" value="UniProtKB-KW"/>
</dbReference>
<feature type="transmembrane region" description="Helical" evidence="1">
    <location>
        <begin position="7"/>
        <end position="23"/>
    </location>
</feature>
<evidence type="ECO:0000313" key="3">
    <source>
        <dbReference type="Proteomes" id="UP001199916"/>
    </source>
</evidence>
<reference evidence="2 3" key="1">
    <citation type="submission" date="2021-11" db="EMBL/GenBank/DDBJ databases">
        <title>Draft genome sequence of Paenibacillus profundus YoMME, a new Gram-positive bacteria with exoelectrogenic properties.</title>
        <authorList>
            <person name="Hubenova Y."/>
            <person name="Hubenova E."/>
            <person name="Manasiev Y."/>
            <person name="Peykov S."/>
            <person name="Mitov M."/>
        </authorList>
    </citation>
    <scope>NUCLEOTIDE SEQUENCE [LARGE SCALE GENOMIC DNA]</scope>
    <source>
        <strain evidence="2 3">YoMME</strain>
    </source>
</reference>
<proteinExistence type="predicted"/>
<evidence type="ECO:0000256" key="1">
    <source>
        <dbReference type="SAM" id="Phobius"/>
    </source>
</evidence>
<keyword evidence="2" id="KW-0378">Hydrolase</keyword>
<keyword evidence="1" id="KW-1133">Transmembrane helix</keyword>
<sequence length="214" mass="23369">MKGSTHLTIGIAVGAAAAVYYPFTLKNASLYIAVSALSALSADLDGPSILSSKIGKISRWLHEILLWLGVCLAAGVIYQYSTQAFVSQELSIVSVVVLLLGFVAKEGVTRNIMVSMVGCGLLYWGWTLGWNWLIGLGVFVAWVPWLSHRGMSHTIWATLLWGCIGWGLEQQLRIEGITAVSICGYASHLIADTLTPRGVKWLYPLSNRSFKIRL</sequence>
<feature type="transmembrane region" description="Helical" evidence="1">
    <location>
        <begin position="60"/>
        <end position="78"/>
    </location>
</feature>
<dbReference type="RefSeq" id="WP_026011127.1">
    <property type="nucleotide sequence ID" value="NZ_JAJNBZ010000007.1"/>
</dbReference>
<dbReference type="Pfam" id="PF04307">
    <property type="entry name" value="YdjM"/>
    <property type="match status" value="1"/>
</dbReference>
<dbReference type="EMBL" id="JAJNBZ010000007">
    <property type="protein sequence ID" value="MCE5169990.1"/>
    <property type="molecule type" value="Genomic_DNA"/>
</dbReference>
<evidence type="ECO:0000313" key="2">
    <source>
        <dbReference type="EMBL" id="MCE5169990.1"/>
    </source>
</evidence>
<protein>
    <submittedName>
        <fullName evidence="2">Metal-dependent hydrolase</fullName>
    </submittedName>
</protein>
<comment type="caution">
    <text evidence="2">The sequence shown here is derived from an EMBL/GenBank/DDBJ whole genome shotgun (WGS) entry which is preliminary data.</text>
</comment>
<organism evidence="2 3">
    <name type="scientific">Paenibacillus profundus</name>
    <dbReference type="NCBI Taxonomy" id="1173085"/>
    <lineage>
        <taxon>Bacteria</taxon>
        <taxon>Bacillati</taxon>
        <taxon>Bacillota</taxon>
        <taxon>Bacilli</taxon>
        <taxon>Bacillales</taxon>
        <taxon>Paenibacillaceae</taxon>
        <taxon>Paenibacillus</taxon>
    </lineage>
</organism>